<dbReference type="PANTHER" id="PTHR43316:SF9">
    <property type="entry name" value="ACID DEHALOGENASE, PUTATIVE (AFU_ORTHOLOGUE AFUA_6G14460)-RELATED"/>
    <property type="match status" value="1"/>
</dbReference>
<evidence type="ECO:0000313" key="2">
    <source>
        <dbReference type="EMBL" id="MBW4565784.1"/>
    </source>
</evidence>
<dbReference type="NCBIfam" id="TIGR01428">
    <property type="entry name" value="HAD_type_II"/>
    <property type="match status" value="1"/>
</dbReference>
<keyword evidence="1" id="KW-0378">Hydrolase</keyword>
<dbReference type="InterPro" id="IPR036412">
    <property type="entry name" value="HAD-like_sf"/>
</dbReference>
<evidence type="ECO:0000313" key="3">
    <source>
        <dbReference type="Proteomes" id="UP000715781"/>
    </source>
</evidence>
<evidence type="ECO:0000256" key="1">
    <source>
        <dbReference type="ARBA" id="ARBA00022801"/>
    </source>
</evidence>
<sequence length="234" mass="26712">MINFEQYKVLTFDCYGTLIDWENGILTALKPLLFVHGINLNDDQILEKFAKFEADIQKKEYIKYKEVLSRVYQKFGEQFAFEPDSKELYSLADSIKNWLPFPDTVEALQSLKKKYKLAIISNVDDDLFAFSAQHLKVEFDWIITAEQVKSYKPSINNFRVAIERIDLPIEQILHVACSIYHDIIPAKSLGLSTIWVNRRAGQAGTGATLPVVAQPDLEVPDLQTLESGIYSSLT</sequence>
<dbReference type="SFLD" id="SFLDG01129">
    <property type="entry name" value="C1.5:_HAD__Beta-PGM__Phosphata"/>
    <property type="match status" value="1"/>
</dbReference>
<protein>
    <submittedName>
        <fullName evidence="2">Haloacid dehalogenase type II</fullName>
    </submittedName>
</protein>
<name>A0A951Q4Q8_9NOST</name>
<dbReference type="InterPro" id="IPR006328">
    <property type="entry name" value="2-HAD"/>
</dbReference>
<dbReference type="Proteomes" id="UP000715781">
    <property type="component" value="Unassembled WGS sequence"/>
</dbReference>
<dbReference type="EMBL" id="JAHHHN010000047">
    <property type="protein sequence ID" value="MBW4565784.1"/>
    <property type="molecule type" value="Genomic_DNA"/>
</dbReference>
<dbReference type="GO" id="GO:0019120">
    <property type="term" value="F:hydrolase activity, acting on acid halide bonds, in C-halide compounds"/>
    <property type="evidence" value="ECO:0007669"/>
    <property type="project" value="InterPro"/>
</dbReference>
<dbReference type="CDD" id="cd02588">
    <property type="entry name" value="HAD_L2-DEX"/>
    <property type="match status" value="1"/>
</dbReference>
<dbReference type="Pfam" id="PF00702">
    <property type="entry name" value="Hydrolase"/>
    <property type="match status" value="1"/>
</dbReference>
<dbReference type="PRINTS" id="PR00413">
    <property type="entry name" value="HADHALOGNASE"/>
</dbReference>
<dbReference type="SFLD" id="SFLDS00003">
    <property type="entry name" value="Haloacid_Dehalogenase"/>
    <property type="match status" value="1"/>
</dbReference>
<dbReference type="NCBIfam" id="TIGR01493">
    <property type="entry name" value="HAD-SF-IA-v2"/>
    <property type="match status" value="1"/>
</dbReference>
<accession>A0A951Q4Q8</accession>
<reference evidence="2" key="2">
    <citation type="journal article" date="2022" name="Microbiol. Resour. Announc.">
        <title>Metagenome Sequencing to Explore Phylogenomics of Terrestrial Cyanobacteria.</title>
        <authorList>
            <person name="Ward R.D."/>
            <person name="Stajich J.E."/>
            <person name="Johansen J.R."/>
            <person name="Huntemann M."/>
            <person name="Clum A."/>
            <person name="Foster B."/>
            <person name="Foster B."/>
            <person name="Roux S."/>
            <person name="Palaniappan K."/>
            <person name="Varghese N."/>
            <person name="Mukherjee S."/>
            <person name="Reddy T.B.K."/>
            <person name="Daum C."/>
            <person name="Copeland A."/>
            <person name="Chen I.A."/>
            <person name="Ivanova N.N."/>
            <person name="Kyrpides N.C."/>
            <person name="Shapiro N."/>
            <person name="Eloe-Fadrosh E.A."/>
            <person name="Pietrasiak N."/>
        </authorList>
    </citation>
    <scope>NUCLEOTIDE SEQUENCE</scope>
    <source>
        <strain evidence="2">JT2-VF2</strain>
    </source>
</reference>
<dbReference type="PANTHER" id="PTHR43316">
    <property type="entry name" value="HYDROLASE, HALOACID DELAHOGENASE-RELATED"/>
    <property type="match status" value="1"/>
</dbReference>
<dbReference type="InterPro" id="IPR006439">
    <property type="entry name" value="HAD-SF_hydro_IA"/>
</dbReference>
<gene>
    <name evidence="2" type="ORF">KME32_32810</name>
</gene>
<dbReference type="InterPro" id="IPR051540">
    <property type="entry name" value="S-2-haloacid_dehalogenase"/>
</dbReference>
<organism evidence="2 3">
    <name type="scientific">Mojavia pulchra JT2-VF2</name>
    <dbReference type="NCBI Taxonomy" id="287848"/>
    <lineage>
        <taxon>Bacteria</taxon>
        <taxon>Bacillati</taxon>
        <taxon>Cyanobacteriota</taxon>
        <taxon>Cyanophyceae</taxon>
        <taxon>Nostocales</taxon>
        <taxon>Nostocaceae</taxon>
    </lineage>
</organism>
<comment type="caution">
    <text evidence="2">The sequence shown here is derived from an EMBL/GenBank/DDBJ whole genome shotgun (WGS) entry which is preliminary data.</text>
</comment>
<dbReference type="AlphaFoldDB" id="A0A951Q4Q8"/>
<dbReference type="Gene3D" id="1.10.150.750">
    <property type="match status" value="1"/>
</dbReference>
<dbReference type="Gene3D" id="3.40.50.1000">
    <property type="entry name" value="HAD superfamily/HAD-like"/>
    <property type="match status" value="1"/>
</dbReference>
<proteinExistence type="predicted"/>
<reference evidence="2" key="1">
    <citation type="submission" date="2021-05" db="EMBL/GenBank/DDBJ databases">
        <authorList>
            <person name="Pietrasiak N."/>
            <person name="Ward R."/>
            <person name="Stajich J.E."/>
            <person name="Kurbessoian T."/>
        </authorList>
    </citation>
    <scope>NUCLEOTIDE SEQUENCE</scope>
    <source>
        <strain evidence="2">JT2-VF2</strain>
    </source>
</reference>
<dbReference type="SUPFAM" id="SSF56784">
    <property type="entry name" value="HAD-like"/>
    <property type="match status" value="1"/>
</dbReference>
<dbReference type="InterPro" id="IPR023214">
    <property type="entry name" value="HAD_sf"/>
</dbReference>